<gene>
    <name evidence="1" type="ORF">RRH01S_02_02900</name>
</gene>
<dbReference type="EMBL" id="BAYX01000002">
    <property type="protein sequence ID" value="GAJ91622.1"/>
    <property type="molecule type" value="Genomic_DNA"/>
</dbReference>
<evidence type="ECO:0000313" key="1">
    <source>
        <dbReference type="EMBL" id="GAJ91622.1"/>
    </source>
</evidence>
<dbReference type="GeneID" id="86847948"/>
<dbReference type="RefSeq" id="WP_007702568.1">
    <property type="nucleotide sequence ID" value="NZ_BAYX01000002.1"/>
</dbReference>
<proteinExistence type="predicted"/>
<dbReference type="AlphaFoldDB" id="A0AA87Q0N3"/>
<name>A0AA87Q0N3_RHIRH</name>
<sequence length="168" mass="18501">MKSSKANVSAYSIDDDNGEAETELETIGRHMAKLKVKSLPRNYQLFHEALYGHDRGIASEIASLGPAPSQTKLDDIGLKHHLVSHCGLVARKSESDAAEMLREVANQLAEGLRKKQRFTREIDAAAPADDAMDCLNASLSNLLLYETELTERLRDCANLPVQVRNTLA</sequence>
<dbReference type="Proteomes" id="UP000026941">
    <property type="component" value="Unassembled WGS sequence"/>
</dbReference>
<evidence type="ECO:0000313" key="2">
    <source>
        <dbReference type="Proteomes" id="UP000026941"/>
    </source>
</evidence>
<comment type="caution">
    <text evidence="1">The sequence shown here is derived from an EMBL/GenBank/DDBJ whole genome shotgun (WGS) entry which is preliminary data.</text>
</comment>
<protein>
    <submittedName>
        <fullName evidence="1">Uncharacterized protein</fullName>
    </submittedName>
</protein>
<accession>A0AA87Q0N3</accession>
<reference evidence="1 2" key="1">
    <citation type="submission" date="2014-05" db="EMBL/GenBank/DDBJ databases">
        <title>Whole genome shotgun sequence of Rhizobium rhizogenes NBRC 13257.</title>
        <authorList>
            <person name="Katano-Makiyama Y."/>
            <person name="Hosoyama A."/>
            <person name="Hashimoto M."/>
            <person name="Hosoyama Y."/>
            <person name="Noguchi M."/>
            <person name="Tsuchikane K."/>
            <person name="Kimura A."/>
            <person name="Ohji S."/>
            <person name="Ichikawa N."/>
            <person name="Yamazoe A."/>
            <person name="Fujita N."/>
        </authorList>
    </citation>
    <scope>NUCLEOTIDE SEQUENCE [LARGE SCALE GENOMIC DNA]</scope>
    <source>
        <strain evidence="1 2">NBRC 13257</strain>
    </source>
</reference>
<organism evidence="1 2">
    <name type="scientific">Rhizobium rhizogenes NBRC 13257</name>
    <dbReference type="NCBI Taxonomy" id="1220581"/>
    <lineage>
        <taxon>Bacteria</taxon>
        <taxon>Pseudomonadati</taxon>
        <taxon>Pseudomonadota</taxon>
        <taxon>Alphaproteobacteria</taxon>
        <taxon>Hyphomicrobiales</taxon>
        <taxon>Rhizobiaceae</taxon>
        <taxon>Rhizobium/Agrobacterium group</taxon>
        <taxon>Rhizobium</taxon>
    </lineage>
</organism>